<gene>
    <name evidence="1" type="ORF">NDU88_003906</name>
</gene>
<comment type="caution">
    <text evidence="1">The sequence shown here is derived from an EMBL/GenBank/DDBJ whole genome shotgun (WGS) entry which is preliminary data.</text>
</comment>
<accession>A0AAV7SH87</accession>
<organism evidence="1 2">
    <name type="scientific">Pleurodeles waltl</name>
    <name type="common">Iberian ribbed newt</name>
    <dbReference type="NCBI Taxonomy" id="8319"/>
    <lineage>
        <taxon>Eukaryota</taxon>
        <taxon>Metazoa</taxon>
        <taxon>Chordata</taxon>
        <taxon>Craniata</taxon>
        <taxon>Vertebrata</taxon>
        <taxon>Euteleostomi</taxon>
        <taxon>Amphibia</taxon>
        <taxon>Batrachia</taxon>
        <taxon>Caudata</taxon>
        <taxon>Salamandroidea</taxon>
        <taxon>Salamandridae</taxon>
        <taxon>Pleurodelinae</taxon>
        <taxon>Pleurodeles</taxon>
    </lineage>
</organism>
<protein>
    <submittedName>
        <fullName evidence="1">Uncharacterized protein</fullName>
    </submittedName>
</protein>
<dbReference type="EMBL" id="JANPWB010000008">
    <property type="protein sequence ID" value="KAJ1163448.1"/>
    <property type="molecule type" value="Genomic_DNA"/>
</dbReference>
<sequence length="128" mass="13871">MVGGGAPPSSATHLLEAAAFHPATGLGRVLRSPRSLRGELASSARAYGSHRASALAIAMSLDDFEEVVLDWLIEASKTCAPPCKTKHVRNDEASKWYSEALPTSNLKLCQTERNCPEAYLPEKKEMFV</sequence>
<keyword evidence="2" id="KW-1185">Reference proteome</keyword>
<dbReference type="Proteomes" id="UP001066276">
    <property type="component" value="Chromosome 4_2"/>
</dbReference>
<evidence type="ECO:0000313" key="2">
    <source>
        <dbReference type="Proteomes" id="UP001066276"/>
    </source>
</evidence>
<evidence type="ECO:0000313" key="1">
    <source>
        <dbReference type="EMBL" id="KAJ1163448.1"/>
    </source>
</evidence>
<dbReference type="AlphaFoldDB" id="A0AAV7SH87"/>
<name>A0AAV7SH87_PLEWA</name>
<proteinExistence type="predicted"/>
<reference evidence="1" key="1">
    <citation type="journal article" date="2022" name="bioRxiv">
        <title>Sequencing and chromosome-scale assembly of the giantPleurodeles waltlgenome.</title>
        <authorList>
            <person name="Brown T."/>
            <person name="Elewa A."/>
            <person name="Iarovenko S."/>
            <person name="Subramanian E."/>
            <person name="Araus A.J."/>
            <person name="Petzold A."/>
            <person name="Susuki M."/>
            <person name="Suzuki K.-i.T."/>
            <person name="Hayashi T."/>
            <person name="Toyoda A."/>
            <person name="Oliveira C."/>
            <person name="Osipova E."/>
            <person name="Leigh N.D."/>
            <person name="Simon A."/>
            <person name="Yun M.H."/>
        </authorList>
    </citation>
    <scope>NUCLEOTIDE SEQUENCE</scope>
    <source>
        <strain evidence="1">20211129_DDA</strain>
        <tissue evidence="1">Liver</tissue>
    </source>
</reference>